<evidence type="ECO:0000313" key="1">
    <source>
        <dbReference type="EMBL" id="MDO7836793.1"/>
    </source>
</evidence>
<comment type="caution">
    <text evidence="1">The sequence shown here is derived from an EMBL/GenBank/DDBJ whole genome shotgun (WGS) entry which is preliminary data.</text>
</comment>
<dbReference type="Proteomes" id="UP001176471">
    <property type="component" value="Unassembled WGS sequence"/>
</dbReference>
<dbReference type="Gene3D" id="3.10.180.10">
    <property type="entry name" value="2,3-Dihydroxybiphenyl 1,2-Dioxygenase, domain 1"/>
    <property type="match status" value="1"/>
</dbReference>
<proteinExistence type="predicted"/>
<keyword evidence="2" id="KW-1185">Reference proteome</keyword>
<dbReference type="PANTHER" id="PTHR35006">
    <property type="entry name" value="GLYOXALASE FAMILY PROTEIN (AFU_ORTHOLOGUE AFUA_5G14830)"/>
    <property type="match status" value="1"/>
</dbReference>
<accession>A0ABT8ZQS0</accession>
<gene>
    <name evidence="1" type="ORF">Q4610_17230</name>
</gene>
<dbReference type="PANTHER" id="PTHR35006:SF1">
    <property type="entry name" value="BLL2941 PROTEIN"/>
    <property type="match status" value="1"/>
</dbReference>
<sequence length="126" mass="13103">MFTHVMVGSNDLNASQIFYDALFAAIGGNPAMRDDRGRLIYVHGGAMFMVTRPIDGQPACPANGGTIGFAMASAEQAEAWHDAGVAAGGASCEDPPGIRNSPLGPLYLAYLRDPAGNKLCGVYRAG</sequence>
<organism evidence="1 2">
    <name type="scientific">Sphingobium cyanobacteriorum</name>
    <dbReference type="NCBI Taxonomy" id="3063954"/>
    <lineage>
        <taxon>Bacteria</taxon>
        <taxon>Pseudomonadati</taxon>
        <taxon>Pseudomonadota</taxon>
        <taxon>Alphaproteobacteria</taxon>
        <taxon>Sphingomonadales</taxon>
        <taxon>Sphingomonadaceae</taxon>
        <taxon>Sphingobium</taxon>
    </lineage>
</organism>
<dbReference type="CDD" id="cd07262">
    <property type="entry name" value="VOC_like"/>
    <property type="match status" value="1"/>
</dbReference>
<dbReference type="EMBL" id="JAUQOM010000011">
    <property type="protein sequence ID" value="MDO7836793.1"/>
    <property type="molecule type" value="Genomic_DNA"/>
</dbReference>
<protein>
    <submittedName>
        <fullName evidence="1">VOC family protein</fullName>
    </submittedName>
</protein>
<name>A0ABT8ZQS0_9SPHN</name>
<dbReference type="SUPFAM" id="SSF54593">
    <property type="entry name" value="Glyoxalase/Bleomycin resistance protein/Dihydroxybiphenyl dioxygenase"/>
    <property type="match status" value="1"/>
</dbReference>
<reference evidence="1" key="1">
    <citation type="submission" date="2023-07" db="EMBL/GenBank/DDBJ databases">
        <title>Bacterial whole genome sequence for Sphingobium sp. HBC34.</title>
        <authorList>
            <person name="Le V."/>
            <person name="Ko S.-R."/>
            <person name="Ahn C.-Y."/>
            <person name="Oh H.-M."/>
        </authorList>
    </citation>
    <scope>NUCLEOTIDE SEQUENCE</scope>
    <source>
        <strain evidence="1">HBC34</strain>
    </source>
</reference>
<dbReference type="InterPro" id="IPR029068">
    <property type="entry name" value="Glyas_Bleomycin-R_OHBP_Dase"/>
</dbReference>
<dbReference type="RefSeq" id="WP_304537209.1">
    <property type="nucleotide sequence ID" value="NZ_JAUQOM010000011.1"/>
</dbReference>
<evidence type="ECO:0000313" key="2">
    <source>
        <dbReference type="Proteomes" id="UP001176471"/>
    </source>
</evidence>